<dbReference type="Gene3D" id="3.40.190.10">
    <property type="entry name" value="Periplasmic binding protein-like II"/>
    <property type="match status" value="2"/>
</dbReference>
<dbReference type="NCBIfam" id="NF008633">
    <property type="entry name" value="PRK11622.1"/>
    <property type="match status" value="1"/>
</dbReference>
<dbReference type="PANTHER" id="PTHR42779">
    <property type="entry name" value="PROTEIN YNJB"/>
    <property type="match status" value="1"/>
</dbReference>
<keyword evidence="3" id="KW-1185">Reference proteome</keyword>
<sequence length="403" mass="43401">MTPVKSVLPLLAALGMTAPAWSQTDPADWDAVTAAAEGQTVYWHAWGGSTATNDFIAWIGEKAAEEHGVTLEHVKLSDTGDAVTRVLSEKQAGADDDGAVDLIWINGPNFAAMKEADLLFGPFAEALPNWQYVDVDGKTVQTDFTVPTEGYEAPWAMAQVVFMYDTADLDAPLPSAEAILDWAQANPGRFTYPQPPDFLGTTFLKQTLIELVDDNTVLSRPESEADFQAVTAPLWDYLDALTPVLWRQGQAYPATGPAQLQLMADEEIDLAISFSPGEASTAIANNQLQPSVRTFVLEDGTLGNASFVAIPYNSGSKEGAMVVANALMSPEAQLRAQDPAILGYGTVLAMEKLPEADRAAFEALDLGVATLSPAELGDVQPEPHPSWMTRIGQEWIERYGVVQ</sequence>
<gene>
    <name evidence="2" type="ORF">SAMN05421759_11354</name>
</gene>
<name>A0A1N7P7P2_9RHOB</name>
<evidence type="ECO:0000256" key="1">
    <source>
        <dbReference type="SAM" id="SignalP"/>
    </source>
</evidence>
<dbReference type="PIRSF" id="PIRSF029172">
    <property type="entry name" value="UCP029172_ABC_sbc_YnjB"/>
    <property type="match status" value="1"/>
</dbReference>
<feature type="signal peptide" evidence="1">
    <location>
        <begin position="1"/>
        <end position="22"/>
    </location>
</feature>
<dbReference type="RefSeq" id="WP_076449742.1">
    <property type="nucleotide sequence ID" value="NZ_FTOQ01000013.1"/>
</dbReference>
<dbReference type="Proteomes" id="UP000186684">
    <property type="component" value="Unassembled WGS sequence"/>
</dbReference>
<dbReference type="SUPFAM" id="SSF53850">
    <property type="entry name" value="Periplasmic binding protein-like II"/>
    <property type="match status" value="1"/>
</dbReference>
<proteinExistence type="predicted"/>
<organism evidence="2 3">
    <name type="scientific">Roseivivax lentus</name>
    <dbReference type="NCBI Taxonomy" id="633194"/>
    <lineage>
        <taxon>Bacteria</taxon>
        <taxon>Pseudomonadati</taxon>
        <taxon>Pseudomonadota</taxon>
        <taxon>Alphaproteobacteria</taxon>
        <taxon>Rhodobacterales</taxon>
        <taxon>Roseobacteraceae</taxon>
        <taxon>Roseivivax</taxon>
    </lineage>
</organism>
<dbReference type="OrthoDB" id="3239593at2"/>
<evidence type="ECO:0000313" key="2">
    <source>
        <dbReference type="EMBL" id="SIT06557.1"/>
    </source>
</evidence>
<dbReference type="EMBL" id="FTOQ01000013">
    <property type="protein sequence ID" value="SIT06557.1"/>
    <property type="molecule type" value="Genomic_DNA"/>
</dbReference>
<dbReference type="AlphaFoldDB" id="A0A1N7P7P2"/>
<evidence type="ECO:0000313" key="3">
    <source>
        <dbReference type="Proteomes" id="UP000186684"/>
    </source>
</evidence>
<dbReference type="InterPro" id="IPR006059">
    <property type="entry name" value="SBP"/>
</dbReference>
<dbReference type="Pfam" id="PF13416">
    <property type="entry name" value="SBP_bac_8"/>
    <property type="match status" value="1"/>
</dbReference>
<dbReference type="STRING" id="633194.SAMN05421759_11354"/>
<dbReference type="InterPro" id="IPR027020">
    <property type="entry name" value="YnjB"/>
</dbReference>
<reference evidence="3" key="1">
    <citation type="submission" date="2017-01" db="EMBL/GenBank/DDBJ databases">
        <authorList>
            <person name="Varghese N."/>
            <person name="Submissions S."/>
        </authorList>
    </citation>
    <scope>NUCLEOTIDE SEQUENCE [LARGE SCALE GENOMIC DNA]</scope>
    <source>
        <strain evidence="3">DSM 29430</strain>
    </source>
</reference>
<protein>
    <submittedName>
        <fullName evidence="2">Putative thiamine transport system substrate-binding protein</fullName>
    </submittedName>
</protein>
<dbReference type="PANTHER" id="PTHR42779:SF1">
    <property type="entry name" value="PROTEIN YNJB"/>
    <property type="match status" value="1"/>
</dbReference>
<accession>A0A1N7P7P2</accession>
<keyword evidence="1" id="KW-0732">Signal</keyword>
<feature type="chain" id="PRO_5012885018" evidence="1">
    <location>
        <begin position="23"/>
        <end position="403"/>
    </location>
</feature>